<dbReference type="GO" id="GO:0006954">
    <property type="term" value="P:inflammatory response"/>
    <property type="evidence" value="ECO:0007669"/>
    <property type="project" value="UniProtKB-KW"/>
</dbReference>
<gene>
    <name evidence="21" type="primary">SETD4</name>
</gene>
<evidence type="ECO:0000313" key="21">
    <source>
        <dbReference type="RefSeq" id="XP_007939446.1"/>
    </source>
</evidence>
<dbReference type="Pfam" id="PF00856">
    <property type="entry name" value="SET"/>
    <property type="match status" value="1"/>
</dbReference>
<evidence type="ECO:0000256" key="10">
    <source>
        <dbReference type="ARBA" id="ARBA00047583"/>
    </source>
</evidence>
<evidence type="ECO:0000256" key="14">
    <source>
        <dbReference type="ARBA" id="ARBA00052451"/>
    </source>
</evidence>
<evidence type="ECO:0000256" key="1">
    <source>
        <dbReference type="ARBA" id="ARBA00004123"/>
    </source>
</evidence>
<feature type="domain" description="SET" evidence="19">
    <location>
        <begin position="48"/>
        <end position="273"/>
    </location>
</feature>
<evidence type="ECO:0000256" key="13">
    <source>
        <dbReference type="ARBA" id="ARBA00051732"/>
    </source>
</evidence>
<comment type="catalytic activity">
    <reaction evidence="12">
        <text>L-lysyl-[protein] + S-adenosyl-L-methionine = N(6)-methyl-L-lysyl-[protein] + S-adenosyl-L-homocysteine + H(+)</text>
        <dbReference type="Rhea" id="RHEA:51736"/>
        <dbReference type="Rhea" id="RHEA-COMP:9752"/>
        <dbReference type="Rhea" id="RHEA-COMP:13053"/>
        <dbReference type="ChEBI" id="CHEBI:15378"/>
        <dbReference type="ChEBI" id="CHEBI:29969"/>
        <dbReference type="ChEBI" id="CHEBI:57856"/>
        <dbReference type="ChEBI" id="CHEBI:59789"/>
        <dbReference type="ChEBI" id="CHEBI:61929"/>
    </reaction>
</comment>
<dbReference type="CDD" id="cd19177">
    <property type="entry name" value="SET_SETD4"/>
    <property type="match status" value="1"/>
</dbReference>
<protein>
    <recommendedName>
        <fullName evidence="18">SET domain-containing protein 4</fullName>
        <ecNumber evidence="9">2.1.1.364</ecNumber>
    </recommendedName>
</protein>
<evidence type="ECO:0000256" key="6">
    <source>
        <dbReference type="ARBA" id="ARBA00022691"/>
    </source>
</evidence>
<keyword evidence="8" id="KW-0539">Nucleus</keyword>
<comment type="catalytic activity">
    <reaction evidence="11">
        <text>L-lysyl(4)-[histone H3] + S-adenosyl-L-methionine = N(6)-methyl-L-lysyl(4)-[histone H3] + S-adenosyl-L-homocysteine + H(+)</text>
        <dbReference type="Rhea" id="RHEA:60264"/>
        <dbReference type="Rhea" id="RHEA-COMP:15543"/>
        <dbReference type="Rhea" id="RHEA-COMP:15547"/>
        <dbReference type="ChEBI" id="CHEBI:15378"/>
        <dbReference type="ChEBI" id="CHEBI:29969"/>
        <dbReference type="ChEBI" id="CHEBI:57856"/>
        <dbReference type="ChEBI" id="CHEBI:59789"/>
        <dbReference type="ChEBI" id="CHEBI:61929"/>
        <dbReference type="EC" id="2.1.1.364"/>
    </reaction>
</comment>
<keyword evidence="7" id="KW-0395">Inflammatory response</keyword>
<name>A0A8B6ZZP6_ORYAF</name>
<dbReference type="FunFam" id="3.90.1420.10:FF:000008">
    <property type="entry name" value="SET domain containing 4"/>
    <property type="match status" value="1"/>
</dbReference>
<dbReference type="RefSeq" id="XP_007939446.1">
    <property type="nucleotide sequence ID" value="XM_007941255.1"/>
</dbReference>
<evidence type="ECO:0000313" key="20">
    <source>
        <dbReference type="Proteomes" id="UP000694850"/>
    </source>
</evidence>
<dbReference type="PIRSF" id="PIRSF027158">
    <property type="entry name" value="Lys_MTase_YDR198C_prd"/>
    <property type="match status" value="1"/>
</dbReference>
<evidence type="ECO:0000256" key="4">
    <source>
        <dbReference type="ARBA" id="ARBA00022603"/>
    </source>
</evidence>
<dbReference type="FunFam" id="3.90.1410.10:FF:000002">
    <property type="entry name" value="SET domain-containing protein 4 isoform X1"/>
    <property type="match status" value="1"/>
</dbReference>
<comment type="similarity">
    <text evidence="16">Belongs to the class V-like SAM-binding methyltransferase superfamily. SETD4 family.</text>
</comment>
<evidence type="ECO:0000256" key="12">
    <source>
        <dbReference type="ARBA" id="ARBA00048985"/>
    </source>
</evidence>
<dbReference type="InterPro" id="IPR001214">
    <property type="entry name" value="SET_dom"/>
</dbReference>
<evidence type="ECO:0000256" key="7">
    <source>
        <dbReference type="ARBA" id="ARBA00023198"/>
    </source>
</evidence>
<dbReference type="PANTHER" id="PTHR13271">
    <property type="entry name" value="UNCHARACTERIZED PUTATIVE METHYLTRANSFERASE"/>
    <property type="match status" value="1"/>
</dbReference>
<dbReference type="PANTHER" id="PTHR13271:SF151">
    <property type="entry name" value="SET DOMAIN-CONTAINING PROTEIN 4"/>
    <property type="match status" value="1"/>
</dbReference>
<organism evidence="20 21">
    <name type="scientific">Orycteropus afer afer</name>
    <dbReference type="NCBI Taxonomy" id="1230840"/>
    <lineage>
        <taxon>Eukaryota</taxon>
        <taxon>Metazoa</taxon>
        <taxon>Chordata</taxon>
        <taxon>Craniata</taxon>
        <taxon>Vertebrata</taxon>
        <taxon>Euteleostomi</taxon>
        <taxon>Mammalia</taxon>
        <taxon>Eutheria</taxon>
        <taxon>Afrotheria</taxon>
        <taxon>Tubulidentata</taxon>
        <taxon>Orycteropodidae</taxon>
        <taxon>Orycteropus</taxon>
    </lineage>
</organism>
<dbReference type="Pfam" id="PF09273">
    <property type="entry name" value="Rubis-subs-bind"/>
    <property type="match status" value="1"/>
</dbReference>
<dbReference type="InterPro" id="IPR046341">
    <property type="entry name" value="SET_dom_sf"/>
</dbReference>
<dbReference type="OrthoDB" id="341421at2759"/>
<keyword evidence="4" id="KW-0489">Methyltransferase</keyword>
<dbReference type="InterPro" id="IPR044429">
    <property type="entry name" value="SETD4_SET"/>
</dbReference>
<evidence type="ECO:0000259" key="19">
    <source>
        <dbReference type="PROSITE" id="PS50280"/>
    </source>
</evidence>
<comment type="subunit">
    <text evidence="17">Forms a ternary complex with TBK1 and ZNF268; the interaction with TBK1 is ZNF268-dependent and leads to TBK1 monomethylation.</text>
</comment>
<evidence type="ECO:0000256" key="11">
    <source>
        <dbReference type="ARBA" id="ARBA00048660"/>
    </source>
</evidence>
<evidence type="ECO:0000256" key="8">
    <source>
        <dbReference type="ARBA" id="ARBA00023242"/>
    </source>
</evidence>
<dbReference type="InterPro" id="IPR050600">
    <property type="entry name" value="SETD3_SETD6_MTase"/>
</dbReference>
<dbReference type="GO" id="GO:0032259">
    <property type="term" value="P:methylation"/>
    <property type="evidence" value="ECO:0007669"/>
    <property type="project" value="UniProtKB-KW"/>
</dbReference>
<dbReference type="Gene3D" id="3.90.1420.10">
    <property type="entry name" value="Rubisco LSMT, substrate-binding domain"/>
    <property type="match status" value="1"/>
</dbReference>
<dbReference type="PROSITE" id="PS50280">
    <property type="entry name" value="SET"/>
    <property type="match status" value="1"/>
</dbReference>
<keyword evidence="6" id="KW-0949">S-adenosyl-L-methionine</keyword>
<proteinExistence type="inferred from homology"/>
<dbReference type="GO" id="GO:0005829">
    <property type="term" value="C:cytosol"/>
    <property type="evidence" value="ECO:0007669"/>
    <property type="project" value="UniProtKB-SubCell"/>
</dbReference>
<evidence type="ECO:0000256" key="2">
    <source>
        <dbReference type="ARBA" id="ARBA00004514"/>
    </source>
</evidence>
<dbReference type="GO" id="GO:0005634">
    <property type="term" value="C:nucleus"/>
    <property type="evidence" value="ECO:0007669"/>
    <property type="project" value="UniProtKB-SubCell"/>
</dbReference>
<dbReference type="InterPro" id="IPR016852">
    <property type="entry name" value="SET_MeTrfase"/>
</dbReference>
<evidence type="ECO:0000256" key="16">
    <source>
        <dbReference type="ARBA" id="ARBA00061120"/>
    </source>
</evidence>
<sequence>MQKGRGRTSRIRRRKLFKSSDSRGVNESYRSEFIELKKWLKHKKFEDTNLIPARFPGTGRGLMSKTCLQVGQMIISLPESCLLTTDTVITSYLGAYITKWKPPPSPLLALCTFLVSEKHVGDQSSWKPYLDTLPKAYTCPVCLEPEVVNLFPRPLIAKAREQRTHVQEFFTTSKDFFCSLQPLFSEAVESIFTYSALLWAWCTVNTRAVYLRHRQHGCFSAEPDMCALAPYLDLLNHSPQVQVKAAFNEETRCYEIRAASSCRKHEEVFICYGPHDNHRLLLEYGFVSTQNPHACVYVSKDILVKFLPSTDKHMNKKISILKDHGFTENLTFGWDGPSWRLLTALKLLCLEVGEFTYWKKVLLGEIISDTNEKRSLDITWKICDYFIEESNAMLQKVSHMKDEEVALINQLTLVETLWTEELKILQASAAILSNLQTAFT</sequence>
<keyword evidence="5" id="KW-0808">Transferase</keyword>
<dbReference type="AlphaFoldDB" id="A0A8B6ZZP6"/>
<evidence type="ECO:0000256" key="5">
    <source>
        <dbReference type="ARBA" id="ARBA00022679"/>
    </source>
</evidence>
<dbReference type="InterPro" id="IPR015353">
    <property type="entry name" value="Rubisco_LSMT_subst-bd"/>
</dbReference>
<evidence type="ECO:0000256" key="9">
    <source>
        <dbReference type="ARBA" id="ARBA00023620"/>
    </source>
</evidence>
<dbReference type="GO" id="GO:0140945">
    <property type="term" value="F:histone H3K4 monomethyltransferase activity"/>
    <property type="evidence" value="ECO:0007669"/>
    <property type="project" value="UniProtKB-EC"/>
</dbReference>
<dbReference type="InterPro" id="IPR036464">
    <property type="entry name" value="Rubisco_LSMT_subst-bd_sf"/>
</dbReference>
<dbReference type="SUPFAM" id="SSF82199">
    <property type="entry name" value="SET domain"/>
    <property type="match status" value="1"/>
</dbReference>
<evidence type="ECO:0000256" key="17">
    <source>
        <dbReference type="ARBA" id="ARBA00065011"/>
    </source>
</evidence>
<accession>A0A8B6ZZP6</accession>
<keyword evidence="20" id="KW-1185">Reference proteome</keyword>
<evidence type="ECO:0000256" key="3">
    <source>
        <dbReference type="ARBA" id="ARBA00022490"/>
    </source>
</evidence>
<comment type="catalytic activity">
    <reaction evidence="10">
        <text>N(6)-methyl-L-lysyl(4)-[histone H3] + S-adenosyl-L-methionine = N(6),N(6)-dimethyl-L-lysyl(4)-[histone H3] + S-adenosyl-L-homocysteine + H(+)</text>
        <dbReference type="Rhea" id="RHEA:60268"/>
        <dbReference type="Rhea" id="RHEA-COMP:15540"/>
        <dbReference type="Rhea" id="RHEA-COMP:15543"/>
        <dbReference type="ChEBI" id="CHEBI:15378"/>
        <dbReference type="ChEBI" id="CHEBI:57856"/>
        <dbReference type="ChEBI" id="CHEBI:59789"/>
        <dbReference type="ChEBI" id="CHEBI:61929"/>
        <dbReference type="ChEBI" id="CHEBI:61976"/>
    </reaction>
</comment>
<dbReference type="Proteomes" id="UP000694850">
    <property type="component" value="Unplaced"/>
</dbReference>
<evidence type="ECO:0000256" key="15">
    <source>
        <dbReference type="ARBA" id="ARBA00052814"/>
    </source>
</evidence>
<dbReference type="EC" id="2.1.1.364" evidence="9"/>
<comment type="catalytic activity">
    <reaction evidence="13">
        <text>N(6)-methyl-L-lysyl(20)-[histone H4] + S-adenosyl-L-methionine = N(6),N(6)-dimethyl-L-lysyl(20)-[histone H4] + S-adenosyl-L-homocysteine + H(+)</text>
        <dbReference type="Rhea" id="RHEA:60348"/>
        <dbReference type="Rhea" id="RHEA-COMP:15555"/>
        <dbReference type="Rhea" id="RHEA-COMP:15556"/>
        <dbReference type="ChEBI" id="CHEBI:15378"/>
        <dbReference type="ChEBI" id="CHEBI:57856"/>
        <dbReference type="ChEBI" id="CHEBI:59789"/>
        <dbReference type="ChEBI" id="CHEBI:61929"/>
        <dbReference type="ChEBI" id="CHEBI:61976"/>
    </reaction>
</comment>
<comment type="catalytic activity">
    <reaction evidence="14">
        <text>L-lysyl(20)-[histone H4] + S-adenosyl-L-methionine = N(6)-methyl-L-lysyl(20)-[histone H4] + S-adenosyl-L-homocysteine + H(+)</text>
        <dbReference type="Rhea" id="RHEA:60344"/>
        <dbReference type="Rhea" id="RHEA-COMP:15554"/>
        <dbReference type="Rhea" id="RHEA-COMP:15555"/>
        <dbReference type="ChEBI" id="CHEBI:15378"/>
        <dbReference type="ChEBI" id="CHEBI:29969"/>
        <dbReference type="ChEBI" id="CHEBI:57856"/>
        <dbReference type="ChEBI" id="CHEBI:59789"/>
        <dbReference type="ChEBI" id="CHEBI:61929"/>
    </reaction>
</comment>
<dbReference type="Gene3D" id="3.90.1410.10">
    <property type="entry name" value="set domain protein methyltransferase, domain 1"/>
    <property type="match status" value="1"/>
</dbReference>
<evidence type="ECO:0000256" key="18">
    <source>
        <dbReference type="ARBA" id="ARBA00069900"/>
    </source>
</evidence>
<reference evidence="21" key="1">
    <citation type="submission" date="2025-08" db="UniProtKB">
        <authorList>
            <consortium name="RefSeq"/>
        </authorList>
    </citation>
    <scope>IDENTIFICATION</scope>
</reference>
<comment type="subcellular location">
    <subcellularLocation>
        <location evidence="2">Cytoplasm</location>
        <location evidence="2">Cytosol</location>
    </subcellularLocation>
    <subcellularLocation>
        <location evidence="1">Nucleus</location>
    </subcellularLocation>
</comment>
<keyword evidence="3" id="KW-0963">Cytoplasm</keyword>
<comment type="catalytic activity">
    <reaction evidence="15">
        <text>N(6),N(6)-dimethyl-L-lysyl(20)-[histone H4] + S-adenosyl-L-methionine = N(6),N(6),N(6)-trimethyl-L-lysyl(20)-[histone H4] + S-adenosyl-L-homocysteine + H(+)</text>
        <dbReference type="Rhea" id="RHEA:61992"/>
        <dbReference type="Rhea" id="RHEA-COMP:15556"/>
        <dbReference type="Rhea" id="RHEA-COMP:15998"/>
        <dbReference type="ChEBI" id="CHEBI:15378"/>
        <dbReference type="ChEBI" id="CHEBI:57856"/>
        <dbReference type="ChEBI" id="CHEBI:59789"/>
        <dbReference type="ChEBI" id="CHEBI:61961"/>
        <dbReference type="ChEBI" id="CHEBI:61976"/>
    </reaction>
</comment>